<evidence type="ECO:0000256" key="2">
    <source>
        <dbReference type="SAM" id="SignalP"/>
    </source>
</evidence>
<gene>
    <name evidence="3" type="ORF">HK103_003454</name>
</gene>
<feature type="region of interest" description="Disordered" evidence="1">
    <location>
        <begin position="20"/>
        <end position="49"/>
    </location>
</feature>
<dbReference type="EMBL" id="JADGKB010000025">
    <property type="protein sequence ID" value="KAJ3258665.1"/>
    <property type="molecule type" value="Genomic_DNA"/>
</dbReference>
<evidence type="ECO:0000313" key="4">
    <source>
        <dbReference type="Proteomes" id="UP001210925"/>
    </source>
</evidence>
<feature type="signal peptide" evidence="2">
    <location>
        <begin position="1"/>
        <end position="20"/>
    </location>
</feature>
<organism evidence="3 4">
    <name type="scientific">Boothiomyces macroporosus</name>
    <dbReference type="NCBI Taxonomy" id="261099"/>
    <lineage>
        <taxon>Eukaryota</taxon>
        <taxon>Fungi</taxon>
        <taxon>Fungi incertae sedis</taxon>
        <taxon>Chytridiomycota</taxon>
        <taxon>Chytridiomycota incertae sedis</taxon>
        <taxon>Chytridiomycetes</taxon>
        <taxon>Rhizophydiales</taxon>
        <taxon>Terramycetaceae</taxon>
        <taxon>Boothiomyces</taxon>
    </lineage>
</organism>
<dbReference type="AlphaFoldDB" id="A0AAD5UI05"/>
<sequence length="224" mass="24079">MNYLLLVAVLLTVFAQNGNSNGGNGGNGGSSNGNSTDSGNSTTSGNSTSSGNSTCDAFTQICPTTPDNCLPSTYGTTVITTPLDQGGVYNYMDRPINFSWTYSGQYDSAYPRKSVYLYYRQVGQTPWTFLTKVGKTTTANGTITQAIPGKYEALIMPDNIDTNNLYGIGDTVSCVPDGWPYPQKVGFLLLQSTQYQVFPDRFPPATSAAIIPKVSLLCLILYMI</sequence>
<keyword evidence="4" id="KW-1185">Reference proteome</keyword>
<name>A0AAD5UI05_9FUNG</name>
<proteinExistence type="predicted"/>
<keyword evidence="2" id="KW-0732">Signal</keyword>
<reference evidence="3" key="1">
    <citation type="submission" date="2020-05" db="EMBL/GenBank/DDBJ databases">
        <title>Phylogenomic resolution of chytrid fungi.</title>
        <authorList>
            <person name="Stajich J.E."/>
            <person name="Amses K."/>
            <person name="Simmons R."/>
            <person name="Seto K."/>
            <person name="Myers J."/>
            <person name="Bonds A."/>
            <person name="Quandt C.A."/>
            <person name="Barry K."/>
            <person name="Liu P."/>
            <person name="Grigoriev I."/>
            <person name="Longcore J.E."/>
            <person name="James T.Y."/>
        </authorList>
    </citation>
    <scope>NUCLEOTIDE SEQUENCE</scope>
    <source>
        <strain evidence="3">PLAUS21</strain>
    </source>
</reference>
<protein>
    <submittedName>
        <fullName evidence="3">Uncharacterized protein</fullName>
    </submittedName>
</protein>
<accession>A0AAD5UI05</accession>
<comment type="caution">
    <text evidence="3">The sequence shown here is derived from an EMBL/GenBank/DDBJ whole genome shotgun (WGS) entry which is preliminary data.</text>
</comment>
<feature type="chain" id="PRO_5042018818" evidence="2">
    <location>
        <begin position="21"/>
        <end position="224"/>
    </location>
</feature>
<dbReference type="Proteomes" id="UP001210925">
    <property type="component" value="Unassembled WGS sequence"/>
</dbReference>
<evidence type="ECO:0000313" key="3">
    <source>
        <dbReference type="EMBL" id="KAJ3258665.1"/>
    </source>
</evidence>
<feature type="compositionally biased region" description="Low complexity" evidence="1">
    <location>
        <begin position="32"/>
        <end position="49"/>
    </location>
</feature>
<evidence type="ECO:0000256" key="1">
    <source>
        <dbReference type="SAM" id="MobiDB-lite"/>
    </source>
</evidence>
<feature type="compositionally biased region" description="Gly residues" evidence="1">
    <location>
        <begin position="20"/>
        <end position="31"/>
    </location>
</feature>